<accession>A0AAV3Y5Y7</accession>
<dbReference type="Gene3D" id="1.25.10.10">
    <property type="entry name" value="Leucine-rich Repeat Variant"/>
    <property type="match status" value="1"/>
</dbReference>
<feature type="compositionally biased region" description="Polar residues" evidence="1">
    <location>
        <begin position="932"/>
        <end position="941"/>
    </location>
</feature>
<dbReference type="GO" id="GO:0030866">
    <property type="term" value="P:cortical actin cytoskeleton organization"/>
    <property type="evidence" value="ECO:0007669"/>
    <property type="project" value="TreeGrafter"/>
</dbReference>
<gene>
    <name evidence="4" type="ORF">PoB_000471700</name>
</gene>
<feature type="domain" description="Formin GTPase-binding" evidence="3">
    <location>
        <begin position="1"/>
        <end position="202"/>
    </location>
</feature>
<organism evidence="4 5">
    <name type="scientific">Plakobranchus ocellatus</name>
    <dbReference type="NCBI Taxonomy" id="259542"/>
    <lineage>
        <taxon>Eukaryota</taxon>
        <taxon>Metazoa</taxon>
        <taxon>Spiralia</taxon>
        <taxon>Lophotrochozoa</taxon>
        <taxon>Mollusca</taxon>
        <taxon>Gastropoda</taxon>
        <taxon>Heterobranchia</taxon>
        <taxon>Euthyneura</taxon>
        <taxon>Panpulmonata</taxon>
        <taxon>Sacoglossa</taxon>
        <taxon>Placobranchoidea</taxon>
        <taxon>Plakobranchidae</taxon>
        <taxon>Plakobranchus</taxon>
    </lineage>
</organism>
<proteinExistence type="predicted"/>
<name>A0AAV3Y5Y7_9GAST</name>
<feature type="compositionally biased region" description="Polar residues" evidence="1">
    <location>
        <begin position="678"/>
        <end position="690"/>
    </location>
</feature>
<feature type="compositionally biased region" description="Pro residues" evidence="1">
    <location>
        <begin position="722"/>
        <end position="731"/>
    </location>
</feature>
<protein>
    <submittedName>
        <fullName evidence="4">Formin-like protein 1</fullName>
    </submittedName>
</protein>
<feature type="region of interest" description="Disordered" evidence="1">
    <location>
        <begin position="391"/>
        <end position="457"/>
    </location>
</feature>
<evidence type="ECO:0000259" key="3">
    <source>
        <dbReference type="SMART" id="SM01140"/>
    </source>
</evidence>
<feature type="compositionally biased region" description="Basic and acidic residues" evidence="1">
    <location>
        <begin position="942"/>
        <end position="961"/>
    </location>
</feature>
<dbReference type="PANTHER" id="PTHR45857:SF9">
    <property type="entry name" value="MULTIPLE WING HAIRS, ISOFORM C"/>
    <property type="match status" value="1"/>
</dbReference>
<dbReference type="SMART" id="SM01139">
    <property type="entry name" value="Drf_FH3"/>
    <property type="match status" value="1"/>
</dbReference>
<dbReference type="InterPro" id="IPR010473">
    <property type="entry name" value="GTPase-bd"/>
</dbReference>
<dbReference type="SMART" id="SM01140">
    <property type="entry name" value="Drf_GBD"/>
    <property type="match status" value="1"/>
</dbReference>
<dbReference type="GO" id="GO:0005829">
    <property type="term" value="C:cytosol"/>
    <property type="evidence" value="ECO:0007669"/>
    <property type="project" value="TreeGrafter"/>
</dbReference>
<dbReference type="InterPro" id="IPR010472">
    <property type="entry name" value="FH3_dom"/>
</dbReference>
<reference evidence="4 5" key="1">
    <citation type="journal article" date="2021" name="Elife">
        <title>Chloroplast acquisition without the gene transfer in kleptoplastic sea slugs, Plakobranchus ocellatus.</title>
        <authorList>
            <person name="Maeda T."/>
            <person name="Takahashi S."/>
            <person name="Yoshida T."/>
            <person name="Shimamura S."/>
            <person name="Takaki Y."/>
            <person name="Nagai Y."/>
            <person name="Toyoda A."/>
            <person name="Suzuki Y."/>
            <person name="Arimoto A."/>
            <person name="Ishii H."/>
            <person name="Satoh N."/>
            <person name="Nishiyama T."/>
            <person name="Hasebe M."/>
            <person name="Maruyama T."/>
            <person name="Minagawa J."/>
            <person name="Obokata J."/>
            <person name="Shigenobu S."/>
        </authorList>
    </citation>
    <scope>NUCLEOTIDE SEQUENCE [LARGE SCALE GENOMIC DNA]</scope>
</reference>
<dbReference type="GO" id="GO:0016477">
    <property type="term" value="P:cell migration"/>
    <property type="evidence" value="ECO:0007669"/>
    <property type="project" value="TreeGrafter"/>
</dbReference>
<dbReference type="GO" id="GO:0051015">
    <property type="term" value="F:actin filament binding"/>
    <property type="evidence" value="ECO:0007669"/>
    <property type="project" value="TreeGrafter"/>
</dbReference>
<feature type="compositionally biased region" description="Basic and acidic residues" evidence="1">
    <location>
        <begin position="657"/>
        <end position="673"/>
    </location>
</feature>
<dbReference type="Pfam" id="PF06367">
    <property type="entry name" value="Drf_FH3"/>
    <property type="match status" value="1"/>
</dbReference>
<dbReference type="AlphaFoldDB" id="A0AAV3Y5Y7"/>
<feature type="domain" description="Formin FH3" evidence="2">
    <location>
        <begin position="205"/>
        <end position="390"/>
    </location>
</feature>
<dbReference type="GO" id="GO:0031267">
    <property type="term" value="F:small GTPase binding"/>
    <property type="evidence" value="ECO:0007669"/>
    <property type="project" value="InterPro"/>
</dbReference>
<dbReference type="SUPFAM" id="SSF48371">
    <property type="entry name" value="ARM repeat"/>
    <property type="match status" value="1"/>
</dbReference>
<keyword evidence="5" id="KW-1185">Reference proteome</keyword>
<evidence type="ECO:0000313" key="4">
    <source>
        <dbReference type="EMBL" id="GFN78211.1"/>
    </source>
</evidence>
<dbReference type="InterPro" id="IPR011989">
    <property type="entry name" value="ARM-like"/>
</dbReference>
<feature type="compositionally biased region" description="Polar residues" evidence="1">
    <location>
        <begin position="439"/>
        <end position="457"/>
    </location>
</feature>
<dbReference type="PANTHER" id="PTHR45857">
    <property type="entry name" value="FORMIN-LIKE PROTEIN"/>
    <property type="match status" value="1"/>
</dbReference>
<feature type="compositionally biased region" description="Pro residues" evidence="1">
    <location>
        <begin position="613"/>
        <end position="628"/>
    </location>
</feature>
<feature type="compositionally biased region" description="Basic and acidic residues" evidence="1">
    <location>
        <begin position="423"/>
        <end position="436"/>
    </location>
</feature>
<feature type="compositionally biased region" description="Polar residues" evidence="1">
    <location>
        <begin position="734"/>
        <end position="753"/>
    </location>
</feature>
<comment type="caution">
    <text evidence="4">The sequence shown here is derived from an EMBL/GenBank/DDBJ whole genome shotgun (WGS) entry which is preliminary data.</text>
</comment>
<dbReference type="Proteomes" id="UP000735302">
    <property type="component" value="Unassembled WGS sequence"/>
</dbReference>
<evidence type="ECO:0000313" key="5">
    <source>
        <dbReference type="Proteomes" id="UP000735302"/>
    </source>
</evidence>
<feature type="region of interest" description="Disordered" evidence="1">
    <location>
        <begin position="931"/>
        <end position="967"/>
    </location>
</feature>
<evidence type="ECO:0000256" key="1">
    <source>
        <dbReference type="SAM" id="MobiDB-lite"/>
    </source>
</evidence>
<feature type="region of interest" description="Disordered" evidence="1">
    <location>
        <begin position="656"/>
        <end position="753"/>
    </location>
</feature>
<feature type="compositionally biased region" description="Polar residues" evidence="1">
    <location>
        <begin position="391"/>
        <end position="410"/>
    </location>
</feature>
<evidence type="ECO:0000259" key="2">
    <source>
        <dbReference type="SMART" id="SM01139"/>
    </source>
</evidence>
<dbReference type="EMBL" id="BLXT01000588">
    <property type="protein sequence ID" value="GFN78211.1"/>
    <property type="molecule type" value="Genomic_DNA"/>
</dbReference>
<dbReference type="GO" id="GO:0008360">
    <property type="term" value="P:regulation of cell shape"/>
    <property type="evidence" value="ECO:0007669"/>
    <property type="project" value="TreeGrafter"/>
</dbReference>
<dbReference type="InterPro" id="IPR016024">
    <property type="entry name" value="ARM-type_fold"/>
</dbReference>
<dbReference type="InterPro" id="IPR043592">
    <property type="entry name" value="FMNL_animal"/>
</dbReference>
<feature type="region of interest" description="Disordered" evidence="1">
    <location>
        <begin position="786"/>
        <end position="830"/>
    </location>
</feature>
<feature type="region of interest" description="Disordered" evidence="1">
    <location>
        <begin position="605"/>
        <end position="638"/>
    </location>
</feature>
<sequence>MHTRFVEEPRGRLFAMEEKWKLIYNENQRSPTYSVSHYIAYLRRYVSSTGQLREVISGKTTERFSRKGLYDRAETRPTSKDTQRSLDSISPMSYFIRKLKLDLKMAFTGFVEEFVQAPNNGLRLLLLLLKNMQVLSVSSGEGVLARDGPKGTLKMEEYKKHMRSIEEFIDYNAGLLTVTSCVLSNFSRSRITALEILTLLLAGPSAVDRVLDAFTSMRIVYAESCRFKMLVNMLYTRGVSHVLFQVSCLRLLNTLLNLCKSANMRVYLQYEIEEAGLDLARLQQQAEGDGLEYDDLKKEIWEWKMRYIDADLKVDAEGSAVTEFNYDQHFGRNYDSSMNPLQIMNVPHTGNNTVLPYWKTAAQKQETRALHEDQVNIKDLGPLHQTANLQTPTSISSTAPALTNSNNVTDSRIPGPGSSENNGRAKDRQPPSEIRSRAASLTNTRPSTTIDDAKSSANGKDGFISVKTELWEPYGLVIRPDPFTDARSAENEINNNHNWFLNSSHKKHNHEARSLSEKHAGHFTLRSNISFSSEDENDEVHPINVDSTITMNKDMSRLFYSPKNSGMDSGPLRWFNPGITVPQTAQGAQTKSNAYEDVSMVSSNLSKINNKPKSPPPDYMKLTTPPPDYNDSDDEEHDKHISLRARNLSMPFSLMNSEKDSQQKKSNHDENSFRSKVVPNQTSTMKSNFQRWPAVRRKSFSEYYKQRPRSSSTPSPLQMEPQSPPPLPPPRIIYSNTNPMSTSSFTSGQISEGSQFAQKYHSNKYIRNNESKHAGLRNYGLNEASSASLKETSDHTNPGGLQKAISPSDIKVSSNSHIPSLDTAPVVTKSSPDSHCIGSRTEYAPGIPLVCSPIAKQTCNQNISSKVQSTQHGRSSPQSKSTMIISSIESPEAHTEKTFGTDSKNLMKINNNIKNQDRKIIHETPTVKDINETSVISANSEDQLRNSDDKKDSNHLDKETDTSSSQAATAITITCPTPPTSLSVVNSGISRNVRSKLPSFIARNEQTFNSDTPSQVFNDQVALAHRPLNLESIEKSISNESDISLSTKHTAEKLDKTKLATQITEEDKPQDMMHTRQDSVVSYSSEIGRVLGELDHTLEAHGWQASLKEHVRKPRPPLVAYV</sequence>